<name>A0A0P9D264_9CHLR</name>
<dbReference type="GO" id="GO:0003676">
    <property type="term" value="F:nucleic acid binding"/>
    <property type="evidence" value="ECO:0007669"/>
    <property type="project" value="InterPro"/>
</dbReference>
<protein>
    <recommendedName>
        <fullName evidence="1">DHHA1 domain-containing protein</fullName>
    </recommendedName>
</protein>
<feature type="domain" description="DHHA1" evidence="1">
    <location>
        <begin position="13"/>
        <end position="65"/>
    </location>
</feature>
<keyword evidence="3" id="KW-1185">Reference proteome</keyword>
<proteinExistence type="predicted"/>
<evidence type="ECO:0000313" key="3">
    <source>
        <dbReference type="Proteomes" id="UP000050509"/>
    </source>
</evidence>
<evidence type="ECO:0000259" key="1">
    <source>
        <dbReference type="Pfam" id="PF02272"/>
    </source>
</evidence>
<dbReference type="InterPro" id="IPR003156">
    <property type="entry name" value="DHHA1_dom"/>
</dbReference>
<dbReference type="AlphaFoldDB" id="A0A0P9D264"/>
<dbReference type="EMBL" id="LJCR01000679">
    <property type="protein sequence ID" value="KPV52048.1"/>
    <property type="molecule type" value="Genomic_DNA"/>
</dbReference>
<organism evidence="2 3">
    <name type="scientific">Kouleothrix aurantiaca</name>
    <dbReference type="NCBI Taxonomy" id="186479"/>
    <lineage>
        <taxon>Bacteria</taxon>
        <taxon>Bacillati</taxon>
        <taxon>Chloroflexota</taxon>
        <taxon>Chloroflexia</taxon>
        <taxon>Chloroflexales</taxon>
        <taxon>Roseiflexineae</taxon>
        <taxon>Roseiflexaceae</taxon>
        <taxon>Kouleothrix</taxon>
    </lineage>
</organism>
<evidence type="ECO:0000313" key="2">
    <source>
        <dbReference type="EMBL" id="KPV52048.1"/>
    </source>
</evidence>
<sequence length="67" mass="7005">GLRAEKTQLIFARAENLDVDCGRLLRETLAQFGGRGGGQPTLAQGGLPDGGQLEAALEAAIERLRAS</sequence>
<dbReference type="Proteomes" id="UP000050509">
    <property type="component" value="Unassembled WGS sequence"/>
</dbReference>
<gene>
    <name evidence="2" type="ORF">SE17_17795</name>
</gene>
<comment type="caution">
    <text evidence="2">The sequence shown here is derived from an EMBL/GenBank/DDBJ whole genome shotgun (WGS) entry which is preliminary data.</text>
</comment>
<reference evidence="2 3" key="1">
    <citation type="submission" date="2015-09" db="EMBL/GenBank/DDBJ databases">
        <title>Draft genome sequence of Kouleothrix aurantiaca JCM 19913.</title>
        <authorList>
            <person name="Hemp J."/>
        </authorList>
    </citation>
    <scope>NUCLEOTIDE SEQUENCE [LARGE SCALE GENOMIC DNA]</scope>
    <source>
        <strain evidence="2 3">COM-B</strain>
    </source>
</reference>
<dbReference type="Gene3D" id="3.10.310.40">
    <property type="match status" value="1"/>
</dbReference>
<accession>A0A0P9D264</accession>
<dbReference type="Pfam" id="PF02272">
    <property type="entry name" value="DHHA1"/>
    <property type="match status" value="1"/>
</dbReference>
<feature type="non-terminal residue" evidence="2">
    <location>
        <position position="1"/>
    </location>
</feature>